<gene>
    <name evidence="1" type="primary">ORF167073</name>
    <name evidence="2" type="synonym">ORF167078</name>
</gene>
<protein>
    <submittedName>
        <fullName evidence="1">Uncharacterized protein</fullName>
    </submittedName>
</protein>
<proteinExistence type="predicted"/>
<dbReference type="EMBL" id="HACG01041930">
    <property type="protein sequence ID" value="CEK88795.1"/>
    <property type="molecule type" value="Transcribed_RNA"/>
</dbReference>
<evidence type="ECO:0000313" key="2">
    <source>
        <dbReference type="EMBL" id="CEK88796.1"/>
    </source>
</evidence>
<organism evidence="1">
    <name type="scientific">Arion vulgaris</name>
    <dbReference type="NCBI Taxonomy" id="1028688"/>
    <lineage>
        <taxon>Eukaryota</taxon>
        <taxon>Metazoa</taxon>
        <taxon>Spiralia</taxon>
        <taxon>Lophotrochozoa</taxon>
        <taxon>Mollusca</taxon>
        <taxon>Gastropoda</taxon>
        <taxon>Heterobranchia</taxon>
        <taxon>Euthyneura</taxon>
        <taxon>Panpulmonata</taxon>
        <taxon>Eupulmonata</taxon>
        <taxon>Stylommatophora</taxon>
        <taxon>Helicina</taxon>
        <taxon>Arionoidea</taxon>
        <taxon>Arionidae</taxon>
        <taxon>Arion</taxon>
    </lineage>
</organism>
<dbReference type="EMBL" id="HACG01041931">
    <property type="protein sequence ID" value="CEK88796.1"/>
    <property type="molecule type" value="Transcribed_RNA"/>
</dbReference>
<name>A0A0B7B9P4_9EUPU</name>
<accession>A0A0B7B9P4</accession>
<sequence>MKQPYIYSHAARYIHKQCLTINTIRHVRTPDICLQNAQSETTEVSPHTSSLQWIR</sequence>
<dbReference type="AlphaFoldDB" id="A0A0B7B9P4"/>
<reference evidence="1" key="1">
    <citation type="submission" date="2014-12" db="EMBL/GenBank/DDBJ databases">
        <title>Insight into the proteome of Arion vulgaris.</title>
        <authorList>
            <person name="Aradska J."/>
            <person name="Bulat T."/>
            <person name="Smidak R."/>
            <person name="Sarate P."/>
            <person name="Gangsoo J."/>
            <person name="Sialana F."/>
            <person name="Bilban M."/>
            <person name="Lubec G."/>
        </authorList>
    </citation>
    <scope>NUCLEOTIDE SEQUENCE</scope>
    <source>
        <tissue evidence="1">Skin</tissue>
    </source>
</reference>
<evidence type="ECO:0000313" key="1">
    <source>
        <dbReference type="EMBL" id="CEK88795.1"/>
    </source>
</evidence>